<keyword evidence="2" id="KW-0378">Hydrolase</keyword>
<dbReference type="GO" id="GO:0016787">
    <property type="term" value="F:hydrolase activity"/>
    <property type="evidence" value="ECO:0007669"/>
    <property type="project" value="UniProtKB-KW"/>
</dbReference>
<gene>
    <name evidence="5" type="ORF">CPB84DRAFT_1848139</name>
</gene>
<evidence type="ECO:0000256" key="1">
    <source>
        <dbReference type="ARBA" id="ARBA00010088"/>
    </source>
</evidence>
<accession>A0A9P5TMD7</accession>
<sequence>MSAYLKKIQSAVLSAFSLLFLSEFHVLAQANFNWTSISGSSNLSWVDCYSPPIQCTRLNVPFNYSDPSAEEATLALIRIPSTLNGTADYRGPVLFNPGGPGSSGVDFIVQTGTLVAAAIGQEFDLVSISNSVPLISFFETDAERAAFDLSSEATDSTAAPGILPSQWAHFQIFGHLAQDRDTAGFLPHVTTDNVARDMLTIVEAHGETMLKYWGISYGTVLGATFASMFPDKVERLIIDGVLDMEGYFATDWSTQLLDTDKLLQEFINAISKNIDALYQQVLAQPAVAYSPSEPQYGTVDHTTLKNAIFSSFYTPFSSFAPLAQGLADLKSGNGSVLFQLSFPHVSEVVAAVACGDGQAVTEILLPAEVL</sequence>
<dbReference type="Pfam" id="PF00561">
    <property type="entry name" value="Abhydrolase_1"/>
    <property type="match status" value="1"/>
</dbReference>
<evidence type="ECO:0000256" key="3">
    <source>
        <dbReference type="SAM" id="SignalP"/>
    </source>
</evidence>
<comment type="caution">
    <text evidence="5">The sequence shown here is derived from an EMBL/GenBank/DDBJ whole genome shotgun (WGS) entry which is preliminary data.</text>
</comment>
<dbReference type="Gene3D" id="3.40.50.1820">
    <property type="entry name" value="alpha/beta hydrolase"/>
    <property type="match status" value="1"/>
</dbReference>
<feature type="signal peptide" evidence="3">
    <location>
        <begin position="1"/>
        <end position="30"/>
    </location>
</feature>
<evidence type="ECO:0000259" key="4">
    <source>
        <dbReference type="Pfam" id="PF00561"/>
    </source>
</evidence>
<dbReference type="InterPro" id="IPR051601">
    <property type="entry name" value="Serine_prot/Carboxylest_S33"/>
</dbReference>
<dbReference type="Proteomes" id="UP000724874">
    <property type="component" value="Unassembled WGS sequence"/>
</dbReference>
<dbReference type="AlphaFoldDB" id="A0A9P5TMD7"/>
<dbReference type="PANTHER" id="PTHR43248:SF25">
    <property type="entry name" value="AB HYDROLASE-1 DOMAIN-CONTAINING PROTEIN-RELATED"/>
    <property type="match status" value="1"/>
</dbReference>
<comment type="similarity">
    <text evidence="1">Belongs to the peptidase S33 family.</text>
</comment>
<dbReference type="SUPFAM" id="SSF53474">
    <property type="entry name" value="alpha/beta-Hydrolases"/>
    <property type="match status" value="1"/>
</dbReference>
<feature type="domain" description="AB hydrolase-1" evidence="4">
    <location>
        <begin position="92"/>
        <end position="271"/>
    </location>
</feature>
<keyword evidence="6" id="KW-1185">Reference proteome</keyword>
<dbReference type="InterPro" id="IPR000073">
    <property type="entry name" value="AB_hydrolase_1"/>
</dbReference>
<proteinExistence type="inferred from homology"/>
<keyword evidence="3" id="KW-0732">Signal</keyword>
<dbReference type="InterPro" id="IPR029058">
    <property type="entry name" value="AB_hydrolase_fold"/>
</dbReference>
<evidence type="ECO:0000313" key="6">
    <source>
        <dbReference type="Proteomes" id="UP000724874"/>
    </source>
</evidence>
<evidence type="ECO:0000313" key="5">
    <source>
        <dbReference type="EMBL" id="KAF8896781.1"/>
    </source>
</evidence>
<feature type="chain" id="PRO_5040285300" description="AB hydrolase-1 domain-containing protein" evidence="3">
    <location>
        <begin position="31"/>
        <end position="370"/>
    </location>
</feature>
<name>A0A9P5TMD7_GYMJU</name>
<protein>
    <recommendedName>
        <fullName evidence="4">AB hydrolase-1 domain-containing protein</fullName>
    </recommendedName>
</protein>
<dbReference type="EMBL" id="JADNYJ010000059">
    <property type="protein sequence ID" value="KAF8896781.1"/>
    <property type="molecule type" value="Genomic_DNA"/>
</dbReference>
<reference evidence="5" key="1">
    <citation type="submission" date="2020-11" db="EMBL/GenBank/DDBJ databases">
        <authorList>
            <consortium name="DOE Joint Genome Institute"/>
            <person name="Ahrendt S."/>
            <person name="Riley R."/>
            <person name="Andreopoulos W."/>
            <person name="LaButti K."/>
            <person name="Pangilinan J."/>
            <person name="Ruiz-duenas F.J."/>
            <person name="Barrasa J.M."/>
            <person name="Sanchez-Garcia M."/>
            <person name="Camarero S."/>
            <person name="Miyauchi S."/>
            <person name="Serrano A."/>
            <person name="Linde D."/>
            <person name="Babiker R."/>
            <person name="Drula E."/>
            <person name="Ayuso-Fernandez I."/>
            <person name="Pacheco R."/>
            <person name="Padilla G."/>
            <person name="Ferreira P."/>
            <person name="Barriuso J."/>
            <person name="Kellner H."/>
            <person name="Castanera R."/>
            <person name="Alfaro M."/>
            <person name="Ramirez L."/>
            <person name="Pisabarro A.G."/>
            <person name="Kuo A."/>
            <person name="Tritt A."/>
            <person name="Lipzen A."/>
            <person name="He G."/>
            <person name="Yan M."/>
            <person name="Ng V."/>
            <person name="Cullen D."/>
            <person name="Martin F."/>
            <person name="Rosso M.-N."/>
            <person name="Henrissat B."/>
            <person name="Hibbett D."/>
            <person name="Martinez A.T."/>
            <person name="Grigoriev I.V."/>
        </authorList>
    </citation>
    <scope>NUCLEOTIDE SEQUENCE</scope>
    <source>
        <strain evidence="5">AH 44721</strain>
    </source>
</reference>
<dbReference type="PANTHER" id="PTHR43248">
    <property type="entry name" value="2-SUCCINYL-6-HYDROXY-2,4-CYCLOHEXADIENE-1-CARBOXYLATE SYNTHASE"/>
    <property type="match status" value="1"/>
</dbReference>
<evidence type="ECO:0000256" key="2">
    <source>
        <dbReference type="ARBA" id="ARBA00022801"/>
    </source>
</evidence>
<dbReference type="OrthoDB" id="425534at2759"/>
<organism evidence="5 6">
    <name type="scientific">Gymnopilus junonius</name>
    <name type="common">Spectacular rustgill mushroom</name>
    <name type="synonym">Gymnopilus spectabilis subsp. junonius</name>
    <dbReference type="NCBI Taxonomy" id="109634"/>
    <lineage>
        <taxon>Eukaryota</taxon>
        <taxon>Fungi</taxon>
        <taxon>Dikarya</taxon>
        <taxon>Basidiomycota</taxon>
        <taxon>Agaricomycotina</taxon>
        <taxon>Agaricomycetes</taxon>
        <taxon>Agaricomycetidae</taxon>
        <taxon>Agaricales</taxon>
        <taxon>Agaricineae</taxon>
        <taxon>Hymenogastraceae</taxon>
        <taxon>Gymnopilus</taxon>
    </lineage>
</organism>